<proteinExistence type="predicted"/>
<sequence>MSESISEAKSAPTDRSTLGPFDESEVSGVRPYVDLGSIKLIPREGLNLRLEVEEGTGRVIAVVLDFQGSTLQVQVFASTRSGGLWHEVRHQLSEQIAAQGGSVTEGLTEIGPDLLTRVPAMVEGKQVFQDVCFIGVDGPRWFLRGVISGPAAVETDKRATMIELFRDIVVVRGQQPVPPRELLPLRVPEQASGATPTGA</sequence>
<name>A0A173LW02_9MICO</name>
<dbReference type="AlphaFoldDB" id="A0A173LW02"/>
<evidence type="ECO:0008006" key="4">
    <source>
        <dbReference type="Google" id="ProtNLM"/>
    </source>
</evidence>
<protein>
    <recommendedName>
        <fullName evidence="4">DUF3710 domain-containing protein</fullName>
    </recommendedName>
</protein>
<dbReference type="GeneID" id="80451674"/>
<dbReference type="EMBL" id="AP017457">
    <property type="protein sequence ID" value="BAU99029.1"/>
    <property type="molecule type" value="Genomic_DNA"/>
</dbReference>
<gene>
    <name evidence="2" type="ORF">AUMI_14870</name>
</gene>
<organism evidence="2 3">
    <name type="scientific">Aurantimicrobium minutum</name>
    <dbReference type="NCBI Taxonomy" id="708131"/>
    <lineage>
        <taxon>Bacteria</taxon>
        <taxon>Bacillati</taxon>
        <taxon>Actinomycetota</taxon>
        <taxon>Actinomycetes</taxon>
        <taxon>Micrococcales</taxon>
        <taxon>Microbacteriaceae</taxon>
        <taxon>Aurantimicrobium</taxon>
    </lineage>
</organism>
<accession>A0A173LW02</accession>
<dbReference type="InterPro" id="IPR022183">
    <property type="entry name" value="DUF3710"/>
</dbReference>
<dbReference type="Proteomes" id="UP000243847">
    <property type="component" value="Chromosome sequence1"/>
</dbReference>
<evidence type="ECO:0000313" key="3">
    <source>
        <dbReference type="Proteomes" id="UP000243847"/>
    </source>
</evidence>
<reference evidence="2 3" key="1">
    <citation type="journal article" date="2016" name="Genome Announc.">
        <title>Complete Genome Sequence of Aurantimicrobium minutum Type Strain KNCT, a Planktonic Ultramicrobacterium Isolated from River Water.</title>
        <authorList>
            <person name="Nakai R."/>
            <person name="Fujisawa T."/>
            <person name="Nakamura Y."/>
            <person name="Nishide H."/>
            <person name="Uchiyama I."/>
            <person name="Baba T."/>
            <person name="Toyoda A."/>
            <person name="Fujiyama A."/>
            <person name="Naganuma T."/>
            <person name="Niki H."/>
        </authorList>
    </citation>
    <scope>NUCLEOTIDE SEQUENCE [LARGE SCALE GENOMIC DNA]</scope>
    <source>
        <strain evidence="2 3">KNC</strain>
    </source>
</reference>
<dbReference type="RefSeq" id="WP_096380952.1">
    <property type="nucleotide sequence ID" value="NZ_AP017457.1"/>
</dbReference>
<evidence type="ECO:0000313" key="2">
    <source>
        <dbReference type="EMBL" id="BAU99029.1"/>
    </source>
</evidence>
<dbReference type="KEGG" id="amin:AUMI_14870"/>
<evidence type="ECO:0000256" key="1">
    <source>
        <dbReference type="SAM" id="MobiDB-lite"/>
    </source>
</evidence>
<feature type="region of interest" description="Disordered" evidence="1">
    <location>
        <begin position="1"/>
        <end position="23"/>
    </location>
</feature>
<dbReference type="Pfam" id="PF12502">
    <property type="entry name" value="DUF3710"/>
    <property type="match status" value="1"/>
</dbReference>
<dbReference type="OrthoDB" id="8480367at2"/>